<sequence>MCYAYGSLEQATGVCPMCKVFKPIGGATRCPHVKDVCRNRALHPRHDVVYLKNAEVSTFAGCGFCKWANAKPPLNQSGYQNPGWPGCCRPPKPEDYKYIGAADWPTVSVVHHIPIPADVKAILDSITNGRSGSGSPMGTLRITNGQSTPPSIMRRATFQAPARTEGHARSSTVSIPARGRSNGSPQQATAALSGVASRNASGNSDGTASSLPNRSAMDHFQAVRRVNTDQPHDRRSESTNAEKHSPGHRSVDLGGSLSRRNTERRPTISAAMPSMSISKVTVDAQPPRRRAQTSSTSSNSPPSSVTATRTAERQNTALPPPQRRVGTLEKSLGSMNISSASSSSSGSNSESTVISDGGFTDYLSDESEAELQRQAEVKAAMLAQSHLEEQEFRAARQQLASVDLRPPKSWNPSSIPRSHASASHTPSYAQSSPFTAVYPTGSLAGSAHPRG</sequence>
<keyword evidence="3" id="KW-1185">Reference proteome</keyword>
<feature type="region of interest" description="Disordered" evidence="1">
    <location>
        <begin position="130"/>
        <end position="361"/>
    </location>
</feature>
<dbReference type="STRING" id="1314785.A0A165IAP1"/>
<feature type="compositionally biased region" description="Polar residues" evidence="1">
    <location>
        <begin position="305"/>
        <end position="317"/>
    </location>
</feature>
<accession>A0A165IAP1</accession>
<organism evidence="2 3">
    <name type="scientific">Laetiporus sulphureus 93-53</name>
    <dbReference type="NCBI Taxonomy" id="1314785"/>
    <lineage>
        <taxon>Eukaryota</taxon>
        <taxon>Fungi</taxon>
        <taxon>Dikarya</taxon>
        <taxon>Basidiomycota</taxon>
        <taxon>Agaricomycotina</taxon>
        <taxon>Agaricomycetes</taxon>
        <taxon>Polyporales</taxon>
        <taxon>Laetiporus</taxon>
    </lineage>
</organism>
<gene>
    <name evidence="2" type="ORF">LAESUDRAFT_719119</name>
</gene>
<feature type="compositionally biased region" description="Polar residues" evidence="1">
    <location>
        <begin position="181"/>
        <end position="213"/>
    </location>
</feature>
<dbReference type="RefSeq" id="XP_040770324.1">
    <property type="nucleotide sequence ID" value="XM_040907569.1"/>
</dbReference>
<dbReference type="OrthoDB" id="3217643at2759"/>
<proteinExistence type="predicted"/>
<protein>
    <submittedName>
        <fullName evidence="2">Uncharacterized protein</fullName>
    </submittedName>
</protein>
<feature type="region of interest" description="Disordered" evidence="1">
    <location>
        <begin position="398"/>
        <end position="451"/>
    </location>
</feature>
<feature type="compositionally biased region" description="Low complexity" evidence="1">
    <location>
        <begin position="331"/>
        <end position="355"/>
    </location>
</feature>
<reference evidence="2 3" key="1">
    <citation type="journal article" date="2016" name="Mol. Biol. Evol.">
        <title>Comparative Genomics of Early-Diverging Mushroom-Forming Fungi Provides Insights into the Origins of Lignocellulose Decay Capabilities.</title>
        <authorList>
            <person name="Nagy L.G."/>
            <person name="Riley R."/>
            <person name="Tritt A."/>
            <person name="Adam C."/>
            <person name="Daum C."/>
            <person name="Floudas D."/>
            <person name="Sun H."/>
            <person name="Yadav J.S."/>
            <person name="Pangilinan J."/>
            <person name="Larsson K.H."/>
            <person name="Matsuura K."/>
            <person name="Barry K."/>
            <person name="Labutti K."/>
            <person name="Kuo R."/>
            <person name="Ohm R.A."/>
            <person name="Bhattacharya S.S."/>
            <person name="Shirouzu T."/>
            <person name="Yoshinaga Y."/>
            <person name="Martin F.M."/>
            <person name="Grigoriev I.V."/>
            <person name="Hibbett D.S."/>
        </authorList>
    </citation>
    <scope>NUCLEOTIDE SEQUENCE [LARGE SCALE GENOMIC DNA]</scope>
    <source>
        <strain evidence="2 3">93-53</strain>
    </source>
</reference>
<evidence type="ECO:0000313" key="2">
    <source>
        <dbReference type="EMBL" id="KZT12814.1"/>
    </source>
</evidence>
<evidence type="ECO:0000313" key="3">
    <source>
        <dbReference type="Proteomes" id="UP000076871"/>
    </source>
</evidence>
<dbReference type="EMBL" id="KV427605">
    <property type="protein sequence ID" value="KZT12814.1"/>
    <property type="molecule type" value="Genomic_DNA"/>
</dbReference>
<feature type="compositionally biased region" description="Polar residues" evidence="1">
    <location>
        <begin position="130"/>
        <end position="150"/>
    </location>
</feature>
<feature type="compositionally biased region" description="Low complexity" evidence="1">
    <location>
        <begin position="293"/>
        <end position="304"/>
    </location>
</feature>
<name>A0A165IAP1_9APHY</name>
<dbReference type="InParanoid" id="A0A165IAP1"/>
<dbReference type="Proteomes" id="UP000076871">
    <property type="component" value="Unassembled WGS sequence"/>
</dbReference>
<dbReference type="AlphaFoldDB" id="A0A165IAP1"/>
<dbReference type="GeneID" id="63824598"/>
<feature type="compositionally biased region" description="Basic and acidic residues" evidence="1">
    <location>
        <begin position="226"/>
        <end position="251"/>
    </location>
</feature>
<feature type="compositionally biased region" description="Polar residues" evidence="1">
    <location>
        <begin position="410"/>
        <end position="434"/>
    </location>
</feature>
<evidence type="ECO:0000256" key="1">
    <source>
        <dbReference type="SAM" id="MobiDB-lite"/>
    </source>
</evidence>